<feature type="transmembrane region" description="Helical" evidence="1">
    <location>
        <begin position="34"/>
        <end position="57"/>
    </location>
</feature>
<dbReference type="STRING" id="1122184.SAMN02745176_01044"/>
<dbReference type="OrthoDB" id="653763at2"/>
<evidence type="ECO:0000313" key="3">
    <source>
        <dbReference type="Proteomes" id="UP000184442"/>
    </source>
</evidence>
<dbReference type="Pfam" id="PF05684">
    <property type="entry name" value="DUF819"/>
    <property type="match status" value="1"/>
</dbReference>
<feature type="transmembrane region" description="Helical" evidence="1">
    <location>
        <begin position="216"/>
        <end position="234"/>
    </location>
</feature>
<feature type="transmembrane region" description="Helical" evidence="1">
    <location>
        <begin position="69"/>
        <end position="85"/>
    </location>
</feature>
<keyword evidence="1" id="KW-0472">Membrane</keyword>
<sequence length="391" mass="42237">MITNGFTYFAVLVALCGGLLAAQKYAKSKAVQKFFSFVPPIVLVYLIGMILCTINFWDLDATKAAYSNLKNNILYAMIFLMLLRCDIRQMIKLGPKMIIGFFTGSLTVMIGFIVTFIVMKGVLGPESWKALGALCGSWIGGSGNMATLQEIFNVGEVEYAYALVVDSIDYSIWVMFLLWSISFAPKFNKWTKADTSRLDQVSRSLEADMAENKQEITFTTMMVLIGSSLLVSAVGQNVGTWLNSNFGFLDKATWVVLFITAVGLILAATPFGKLAGAAELSNVFLYGVVALLASRANFMELNDAPAWIAAGFMILAIHGILFLIFAKFLKLDMFTCGVSSLANIGGVASAPILAGTYSGSLVPVGVLMALFGTVSGTYLGMITGYIMRALA</sequence>
<dbReference type="EMBL" id="FQZS01000006">
    <property type="protein sequence ID" value="SHI68928.1"/>
    <property type="molecule type" value="Genomic_DNA"/>
</dbReference>
<proteinExistence type="predicted"/>
<feature type="transmembrane region" description="Helical" evidence="1">
    <location>
        <begin position="305"/>
        <end position="326"/>
    </location>
</feature>
<dbReference type="RefSeq" id="WP_073025173.1">
    <property type="nucleotide sequence ID" value="NZ_FQZS01000006.1"/>
</dbReference>
<feature type="transmembrane region" description="Helical" evidence="1">
    <location>
        <begin position="97"/>
        <end position="119"/>
    </location>
</feature>
<feature type="transmembrane region" description="Helical" evidence="1">
    <location>
        <begin position="159"/>
        <end position="179"/>
    </location>
</feature>
<feature type="transmembrane region" description="Helical" evidence="1">
    <location>
        <begin position="333"/>
        <end position="354"/>
    </location>
</feature>
<dbReference type="InterPro" id="IPR008537">
    <property type="entry name" value="DUF819"/>
</dbReference>
<keyword evidence="1" id="KW-1133">Transmembrane helix</keyword>
<reference evidence="2 3" key="1">
    <citation type="submission" date="2016-11" db="EMBL/GenBank/DDBJ databases">
        <authorList>
            <person name="Jaros S."/>
            <person name="Januszkiewicz K."/>
            <person name="Wedrychowicz H."/>
        </authorList>
    </citation>
    <scope>NUCLEOTIDE SEQUENCE [LARGE SCALE GENOMIC DNA]</scope>
    <source>
        <strain evidence="2 3">DSM 19022</strain>
    </source>
</reference>
<feature type="transmembrane region" description="Helical" evidence="1">
    <location>
        <begin position="366"/>
        <end position="387"/>
    </location>
</feature>
<feature type="transmembrane region" description="Helical" evidence="1">
    <location>
        <begin position="254"/>
        <end position="271"/>
    </location>
</feature>
<evidence type="ECO:0000313" key="2">
    <source>
        <dbReference type="EMBL" id="SHI68928.1"/>
    </source>
</evidence>
<dbReference type="Proteomes" id="UP000184442">
    <property type="component" value="Unassembled WGS sequence"/>
</dbReference>
<gene>
    <name evidence="2" type="ORF">SAMN02745176_01044</name>
</gene>
<keyword evidence="3" id="KW-1185">Reference proteome</keyword>
<organism evidence="2 3">
    <name type="scientific">Lutispora thermophila DSM 19022</name>
    <dbReference type="NCBI Taxonomy" id="1122184"/>
    <lineage>
        <taxon>Bacteria</taxon>
        <taxon>Bacillati</taxon>
        <taxon>Bacillota</taxon>
        <taxon>Clostridia</taxon>
        <taxon>Lutisporales</taxon>
        <taxon>Lutisporaceae</taxon>
        <taxon>Lutispora</taxon>
    </lineage>
</organism>
<dbReference type="AlphaFoldDB" id="A0A1M6D7F7"/>
<accession>A0A1M6D7F7</accession>
<feature type="transmembrane region" description="Helical" evidence="1">
    <location>
        <begin position="283"/>
        <end position="299"/>
    </location>
</feature>
<protein>
    <submittedName>
        <fullName evidence="2">Uncharacterized membrane protein</fullName>
    </submittedName>
</protein>
<name>A0A1M6D7F7_9FIRM</name>
<feature type="transmembrane region" description="Helical" evidence="1">
    <location>
        <begin position="6"/>
        <end position="22"/>
    </location>
</feature>
<evidence type="ECO:0000256" key="1">
    <source>
        <dbReference type="SAM" id="Phobius"/>
    </source>
</evidence>
<dbReference type="PANTHER" id="PTHR34289">
    <property type="entry name" value="PROTEIN, PUTATIVE (DUF819)-RELATED"/>
    <property type="match status" value="1"/>
</dbReference>
<keyword evidence="1" id="KW-0812">Transmembrane</keyword>
<dbReference type="PANTHER" id="PTHR34289:SF8">
    <property type="entry name" value="DUF819 DOMAIN-CONTAINING PROTEIN"/>
    <property type="match status" value="1"/>
</dbReference>